<sequence length="103" mass="11313">MVAPPPDANTLCGFPRRIQPNRNQPQIPTTASSIRQKQQRILKNINALCALRENTQNSLNNNGVLATPSSFIVVVVEDFSQCLGSFSGESPSYLTDEFRGDYG</sequence>
<comment type="caution">
    <text evidence="2">The sequence shown here is derived from an EMBL/GenBank/DDBJ whole genome shotgun (WGS) entry which is preliminary data.</text>
</comment>
<reference evidence="2" key="1">
    <citation type="submission" date="2023-12" db="EMBL/GenBank/DDBJ databases">
        <title>Genome assembly of Anisodus tanguticus.</title>
        <authorList>
            <person name="Wang Y.-J."/>
        </authorList>
    </citation>
    <scope>NUCLEOTIDE SEQUENCE</scope>
    <source>
        <strain evidence="2">KB-2021</strain>
        <tissue evidence="2">Leaf</tissue>
    </source>
</reference>
<evidence type="ECO:0000313" key="3">
    <source>
        <dbReference type="Proteomes" id="UP001291623"/>
    </source>
</evidence>
<protein>
    <submittedName>
        <fullName evidence="2">Uncharacterized protein</fullName>
    </submittedName>
</protein>
<organism evidence="2 3">
    <name type="scientific">Anisodus tanguticus</name>
    <dbReference type="NCBI Taxonomy" id="243964"/>
    <lineage>
        <taxon>Eukaryota</taxon>
        <taxon>Viridiplantae</taxon>
        <taxon>Streptophyta</taxon>
        <taxon>Embryophyta</taxon>
        <taxon>Tracheophyta</taxon>
        <taxon>Spermatophyta</taxon>
        <taxon>Magnoliopsida</taxon>
        <taxon>eudicotyledons</taxon>
        <taxon>Gunneridae</taxon>
        <taxon>Pentapetalae</taxon>
        <taxon>asterids</taxon>
        <taxon>lamiids</taxon>
        <taxon>Solanales</taxon>
        <taxon>Solanaceae</taxon>
        <taxon>Solanoideae</taxon>
        <taxon>Hyoscyameae</taxon>
        <taxon>Anisodus</taxon>
    </lineage>
</organism>
<feature type="region of interest" description="Disordered" evidence="1">
    <location>
        <begin position="1"/>
        <end position="33"/>
    </location>
</feature>
<gene>
    <name evidence="2" type="ORF">RND71_035509</name>
</gene>
<dbReference type="AlphaFoldDB" id="A0AAE1R5R4"/>
<feature type="compositionally biased region" description="Polar residues" evidence="1">
    <location>
        <begin position="20"/>
        <end position="33"/>
    </location>
</feature>
<evidence type="ECO:0000256" key="1">
    <source>
        <dbReference type="SAM" id="MobiDB-lite"/>
    </source>
</evidence>
<accession>A0AAE1R5R4</accession>
<proteinExistence type="predicted"/>
<keyword evidence="3" id="KW-1185">Reference proteome</keyword>
<dbReference type="EMBL" id="JAVYJV010000019">
    <property type="protein sequence ID" value="KAK4345333.1"/>
    <property type="molecule type" value="Genomic_DNA"/>
</dbReference>
<evidence type="ECO:0000313" key="2">
    <source>
        <dbReference type="EMBL" id="KAK4345333.1"/>
    </source>
</evidence>
<dbReference type="Proteomes" id="UP001291623">
    <property type="component" value="Unassembled WGS sequence"/>
</dbReference>
<name>A0AAE1R5R4_9SOLA</name>